<keyword evidence="1" id="KW-1133">Transmembrane helix</keyword>
<feature type="transmembrane region" description="Helical" evidence="1">
    <location>
        <begin position="41"/>
        <end position="69"/>
    </location>
</feature>
<keyword evidence="1" id="KW-0472">Membrane</keyword>
<dbReference type="EMBL" id="CP003876">
    <property type="protein sequence ID" value="AFU02164.1"/>
    <property type="molecule type" value="Genomic_DNA"/>
</dbReference>
<keyword evidence="3" id="KW-1185">Reference proteome</keyword>
<protein>
    <recommendedName>
        <fullName evidence="4">Transmembrane protein</fullName>
    </recommendedName>
</protein>
<dbReference type="eggNOG" id="ENOG50338IC">
    <property type="taxonomic scope" value="Bacteria"/>
</dbReference>
<sequence length="91" mass="9568">MVRVVAGVLAPLLFILMWAMFGAAADARFPLTGAWRVALELIWFGGGALAWSAAVSPLAGVLFFAVWAVNAVMRVLIQGGLNVDPAPSVDE</sequence>
<accession>K0EYN8</accession>
<dbReference type="Proteomes" id="UP000006304">
    <property type="component" value="Chromosome"/>
</dbReference>
<dbReference type="InterPro" id="IPR021214">
    <property type="entry name" value="DUF2568"/>
</dbReference>
<dbReference type="Pfam" id="PF10823">
    <property type="entry name" value="DUF2568"/>
    <property type="match status" value="1"/>
</dbReference>
<evidence type="ECO:0000313" key="3">
    <source>
        <dbReference type="Proteomes" id="UP000006304"/>
    </source>
</evidence>
<reference evidence="2" key="1">
    <citation type="journal article" date="2012" name="J. Bacteriol.">
        <title>Complete genome sequence of Nocardia brasiliensis HUJEG-1.</title>
        <authorList>
            <person name="Vera-Cabrera L."/>
            <person name="Ortiz-Lopez R."/>
            <person name="Elizondo-Gonzalez R."/>
            <person name="Perez-Maya A.A."/>
            <person name="Ocampo-Candiani J."/>
        </authorList>
    </citation>
    <scope>NUCLEOTIDE SEQUENCE [LARGE SCALE GENOMIC DNA]</scope>
    <source>
        <strain evidence="2">HUJEG-1</strain>
    </source>
</reference>
<evidence type="ECO:0000256" key="1">
    <source>
        <dbReference type="SAM" id="Phobius"/>
    </source>
</evidence>
<evidence type="ECO:0000313" key="2">
    <source>
        <dbReference type="EMBL" id="AFU02164.1"/>
    </source>
</evidence>
<dbReference type="KEGG" id="nbr:O3I_021025"/>
<gene>
    <name evidence="2" type="ORF">O3I_021025</name>
</gene>
<keyword evidence="1" id="KW-0812">Transmembrane</keyword>
<dbReference type="STRING" id="1133849.O3I_021025"/>
<evidence type="ECO:0008006" key="4">
    <source>
        <dbReference type="Google" id="ProtNLM"/>
    </source>
</evidence>
<organism evidence="2 3">
    <name type="scientific">Nocardia brasiliensis (strain ATCC 700358 / HUJEG-1)</name>
    <dbReference type="NCBI Taxonomy" id="1133849"/>
    <lineage>
        <taxon>Bacteria</taxon>
        <taxon>Bacillati</taxon>
        <taxon>Actinomycetota</taxon>
        <taxon>Actinomycetes</taxon>
        <taxon>Mycobacteriales</taxon>
        <taxon>Nocardiaceae</taxon>
        <taxon>Nocardia</taxon>
    </lineage>
</organism>
<proteinExistence type="predicted"/>
<dbReference type="HOGENOM" id="CLU_2423971_0_0_11"/>
<dbReference type="AlphaFoldDB" id="K0EYN8"/>
<name>K0EYN8_NOCB7</name>